<keyword evidence="3" id="KW-0812">Transmembrane</keyword>
<keyword evidence="8" id="KW-0472">Membrane</keyword>
<evidence type="ECO:0000256" key="8">
    <source>
        <dbReference type="ARBA" id="ARBA00023136"/>
    </source>
</evidence>
<comment type="subcellular location">
    <subcellularLocation>
        <location evidence="1">Cell membrane</location>
        <topology evidence="1">Single-pass type I membrane protein</topology>
    </subcellularLocation>
</comment>
<dbReference type="InterPro" id="IPR013106">
    <property type="entry name" value="Ig_V-set"/>
</dbReference>
<name>A0A674I554_9SAUR</name>
<keyword evidence="4" id="KW-0732">Signal</keyword>
<dbReference type="PROSITE" id="PS50835">
    <property type="entry name" value="IG_LIKE"/>
    <property type="match status" value="1"/>
</dbReference>
<sequence length="190" mass="20954">MFPFRTVTSTGNLGRLVWTSIQMEEPKMRTNAADSLECVISDHSLSDSGVSWMRQHRDSAPQFILFISSVSWAAPMGNGKSSTHLEVRKESSNYRLTVTSLQEQDQGNYYFIINCNRMLHFSSSLLLHLPGQHQPHPISAPSAWAGAPTSHANSAPCPSPCRPSPQCLCAQEEGCADGWWGPCLSLAFFP</sequence>
<dbReference type="Pfam" id="PF07686">
    <property type="entry name" value="V-set"/>
    <property type="match status" value="1"/>
</dbReference>
<evidence type="ECO:0000256" key="7">
    <source>
        <dbReference type="ARBA" id="ARBA00023130"/>
    </source>
</evidence>
<evidence type="ECO:0000256" key="1">
    <source>
        <dbReference type="ARBA" id="ARBA00004251"/>
    </source>
</evidence>
<keyword evidence="9" id="KW-0564">Palmitate</keyword>
<dbReference type="PANTHER" id="PTHR10441:SF2">
    <property type="entry name" value="T-CELL SURFACE GLYCOPROTEIN CD8 ALPHA CHAIN"/>
    <property type="match status" value="1"/>
</dbReference>
<keyword evidence="11" id="KW-0325">Glycoprotein</keyword>
<proteinExistence type="predicted"/>
<dbReference type="AlphaFoldDB" id="A0A674I554"/>
<keyword evidence="6" id="KW-1133">Transmembrane helix</keyword>
<dbReference type="GO" id="GO:0007166">
    <property type="term" value="P:cell surface receptor signaling pathway"/>
    <property type="evidence" value="ECO:0007669"/>
    <property type="project" value="TreeGrafter"/>
</dbReference>
<keyword evidence="5" id="KW-0391">Immunity</keyword>
<dbReference type="Ensembl" id="ENSTMTT00000003957.1">
    <property type="protein sequence ID" value="ENSTMTP00000003820.1"/>
    <property type="gene ID" value="ENSTMTG00000002819.1"/>
</dbReference>
<dbReference type="PANTHER" id="PTHR10441">
    <property type="entry name" value="CD8 ALPHA CHAIN"/>
    <property type="match status" value="1"/>
</dbReference>
<reference evidence="15" key="1">
    <citation type="submission" date="2025-08" db="UniProtKB">
        <authorList>
            <consortium name="Ensembl"/>
        </authorList>
    </citation>
    <scope>IDENTIFICATION</scope>
</reference>
<evidence type="ECO:0000256" key="6">
    <source>
        <dbReference type="ARBA" id="ARBA00022989"/>
    </source>
</evidence>
<dbReference type="InterPro" id="IPR015468">
    <property type="entry name" value="CD8_asu"/>
</dbReference>
<evidence type="ECO:0000313" key="16">
    <source>
        <dbReference type="Proteomes" id="UP000472274"/>
    </source>
</evidence>
<dbReference type="GO" id="GO:0009897">
    <property type="term" value="C:external side of plasma membrane"/>
    <property type="evidence" value="ECO:0007669"/>
    <property type="project" value="TreeGrafter"/>
</dbReference>
<dbReference type="InterPro" id="IPR007110">
    <property type="entry name" value="Ig-like_dom"/>
</dbReference>
<keyword evidence="10" id="KW-1015">Disulfide bond</keyword>
<keyword evidence="2" id="KW-1003">Cell membrane</keyword>
<accession>A0A674I554</accession>
<keyword evidence="13" id="KW-0393">Immunoglobulin domain</keyword>
<dbReference type="GeneTree" id="ENSGT00940000173644"/>
<evidence type="ECO:0000313" key="15">
    <source>
        <dbReference type="Ensembl" id="ENSTMTP00000003820.1"/>
    </source>
</evidence>
<dbReference type="GO" id="GO:0045065">
    <property type="term" value="P:cytotoxic T cell differentiation"/>
    <property type="evidence" value="ECO:0007669"/>
    <property type="project" value="TreeGrafter"/>
</dbReference>
<keyword evidence="7" id="KW-1064">Adaptive immunity</keyword>
<evidence type="ECO:0000256" key="5">
    <source>
        <dbReference type="ARBA" id="ARBA00022859"/>
    </source>
</evidence>
<dbReference type="Proteomes" id="UP000472274">
    <property type="component" value="Unplaced"/>
</dbReference>
<evidence type="ECO:0000256" key="13">
    <source>
        <dbReference type="ARBA" id="ARBA00023319"/>
    </source>
</evidence>
<keyword evidence="12" id="KW-0449">Lipoprotein</keyword>
<dbReference type="InParanoid" id="A0A674I554"/>
<dbReference type="Gene3D" id="2.60.40.10">
    <property type="entry name" value="Immunoglobulins"/>
    <property type="match status" value="1"/>
</dbReference>
<evidence type="ECO:0000259" key="14">
    <source>
        <dbReference type="PROSITE" id="PS50835"/>
    </source>
</evidence>
<dbReference type="InterPro" id="IPR013783">
    <property type="entry name" value="Ig-like_fold"/>
</dbReference>
<evidence type="ECO:0000256" key="9">
    <source>
        <dbReference type="ARBA" id="ARBA00023139"/>
    </source>
</evidence>
<dbReference type="SUPFAM" id="SSF48726">
    <property type="entry name" value="Immunoglobulin"/>
    <property type="match status" value="1"/>
</dbReference>
<keyword evidence="16" id="KW-1185">Reference proteome</keyword>
<evidence type="ECO:0000256" key="3">
    <source>
        <dbReference type="ARBA" id="ARBA00022692"/>
    </source>
</evidence>
<protein>
    <recommendedName>
        <fullName evidence="14">Ig-like domain-containing protein</fullName>
    </recommendedName>
</protein>
<feature type="domain" description="Ig-like" evidence="14">
    <location>
        <begin position="3"/>
        <end position="109"/>
    </location>
</feature>
<evidence type="ECO:0000256" key="2">
    <source>
        <dbReference type="ARBA" id="ARBA00022475"/>
    </source>
</evidence>
<reference evidence="15" key="2">
    <citation type="submission" date="2025-09" db="UniProtKB">
        <authorList>
            <consortium name="Ensembl"/>
        </authorList>
    </citation>
    <scope>IDENTIFICATION</scope>
</reference>
<evidence type="ECO:0000256" key="10">
    <source>
        <dbReference type="ARBA" id="ARBA00023157"/>
    </source>
</evidence>
<organism evidence="15 16">
    <name type="scientific">Terrapene triunguis</name>
    <name type="common">Three-toed box turtle</name>
    <dbReference type="NCBI Taxonomy" id="2587831"/>
    <lineage>
        <taxon>Eukaryota</taxon>
        <taxon>Metazoa</taxon>
        <taxon>Chordata</taxon>
        <taxon>Craniata</taxon>
        <taxon>Vertebrata</taxon>
        <taxon>Euteleostomi</taxon>
        <taxon>Archelosauria</taxon>
        <taxon>Testudinata</taxon>
        <taxon>Testudines</taxon>
        <taxon>Cryptodira</taxon>
        <taxon>Durocryptodira</taxon>
        <taxon>Testudinoidea</taxon>
        <taxon>Emydidae</taxon>
        <taxon>Terrapene</taxon>
    </lineage>
</organism>
<evidence type="ECO:0000256" key="4">
    <source>
        <dbReference type="ARBA" id="ARBA00022729"/>
    </source>
</evidence>
<evidence type="ECO:0000256" key="12">
    <source>
        <dbReference type="ARBA" id="ARBA00023288"/>
    </source>
</evidence>
<evidence type="ECO:0000256" key="11">
    <source>
        <dbReference type="ARBA" id="ARBA00023180"/>
    </source>
</evidence>
<dbReference type="InterPro" id="IPR036179">
    <property type="entry name" value="Ig-like_dom_sf"/>
</dbReference>
<dbReference type="GO" id="GO:0002456">
    <property type="term" value="P:T cell mediated immunity"/>
    <property type="evidence" value="ECO:0007669"/>
    <property type="project" value="TreeGrafter"/>
</dbReference>